<dbReference type="Proteomes" id="UP000094056">
    <property type="component" value="Unassembled WGS sequence"/>
</dbReference>
<dbReference type="PROSITE" id="PS00170">
    <property type="entry name" value="CSA_PPIASE_1"/>
    <property type="match status" value="1"/>
</dbReference>
<evidence type="ECO:0000256" key="3">
    <source>
        <dbReference type="ARBA" id="ARBA00023110"/>
    </source>
</evidence>
<dbReference type="GO" id="GO:0003755">
    <property type="term" value="F:peptidyl-prolyl cis-trans isomerase activity"/>
    <property type="evidence" value="ECO:0007669"/>
    <property type="project" value="UniProtKB-KW"/>
</dbReference>
<dbReference type="SUPFAM" id="SSF50891">
    <property type="entry name" value="Cyclophilin-like"/>
    <property type="match status" value="1"/>
</dbReference>
<comment type="caution">
    <text evidence="6">The sequence shown here is derived from an EMBL/GenBank/DDBJ whole genome shotgun (WGS) entry which is preliminary data.</text>
</comment>
<dbReference type="PROSITE" id="PS50072">
    <property type="entry name" value="CSA_PPIASE_2"/>
    <property type="match status" value="1"/>
</dbReference>
<organism evidence="6 7">
    <name type="scientific">Candidatus Scalindua rubra</name>
    <dbReference type="NCBI Taxonomy" id="1872076"/>
    <lineage>
        <taxon>Bacteria</taxon>
        <taxon>Pseudomonadati</taxon>
        <taxon>Planctomycetota</taxon>
        <taxon>Candidatus Brocadiia</taxon>
        <taxon>Candidatus Brocadiales</taxon>
        <taxon>Candidatus Scalinduaceae</taxon>
        <taxon>Candidatus Scalindua</taxon>
    </lineage>
</organism>
<dbReference type="InterPro" id="IPR020892">
    <property type="entry name" value="Cyclophilin-type_PPIase_CS"/>
</dbReference>
<dbReference type="EC" id="5.2.1.8" evidence="2"/>
<feature type="domain" description="PPIase cyclophilin-type" evidence="5">
    <location>
        <begin position="355"/>
        <end position="425"/>
    </location>
</feature>
<name>A0A1E3XCH8_9BACT</name>
<sequence>MNAHKKIFFISSFLLSILFICLFSHSIFPQIEEKKTKGFEKKNEKLLDKEAFRFINTIIDQHWLIYGDSWFTISGSLIQMKDVAYEVEIQDIKEVDRMNGIEWKGYFYIYPKFTRERKGTFALGNGHNHYKCRLCGDKYRDGHTTFKTADSTWGEWYAGDAGFPPGSIDGGTKRIYRYEVWKTDGKWTFKEVLAEGPCISGWCIYFGGLKKPKIEEFPDFTGSGKLKEKQQTSTKQFGKDTNSDKSNLILGRWKNEVGIIEYFKDGTFMLNTYTGEKKAGKWNINGDTLALRFYIHPKTHTYKILELSTSTYKIMGISVDKNTYNARRIKSIKQSPVYTTEKSKIYLAKPRVKLETNYGIITLELDSPAAPKTVENFLQYVRDGSYDGTIFHRVIKGFMIQGGGLNANMQKKRIYPISCGRLIYF</sequence>
<reference evidence="6 7" key="1">
    <citation type="submission" date="2016-07" db="EMBL/GenBank/DDBJ databases">
        <title>Draft genome of Scalindua rubra, obtained from a brine-seawater interface in the Red Sea, sheds light on salt adaptation in anammox bacteria.</title>
        <authorList>
            <person name="Speth D.R."/>
            <person name="Lagkouvardos I."/>
            <person name="Wang Y."/>
            <person name="Qian P.-Y."/>
            <person name="Dutilh B.E."/>
            <person name="Jetten M.S."/>
        </authorList>
    </citation>
    <scope>NUCLEOTIDE SEQUENCE [LARGE SCALE GENOMIC DNA]</scope>
    <source>
        <strain evidence="6">BSI-1</strain>
    </source>
</reference>
<evidence type="ECO:0000256" key="1">
    <source>
        <dbReference type="ARBA" id="ARBA00007365"/>
    </source>
</evidence>
<dbReference type="PANTHER" id="PTHR45625">
    <property type="entry name" value="PEPTIDYL-PROLYL CIS-TRANS ISOMERASE-RELATED"/>
    <property type="match status" value="1"/>
</dbReference>
<accession>A0A1E3XCH8</accession>
<dbReference type="GO" id="GO:0006457">
    <property type="term" value="P:protein folding"/>
    <property type="evidence" value="ECO:0007669"/>
    <property type="project" value="InterPro"/>
</dbReference>
<dbReference type="InterPro" id="IPR044666">
    <property type="entry name" value="Cyclophilin_A-like"/>
</dbReference>
<evidence type="ECO:0000256" key="2">
    <source>
        <dbReference type="ARBA" id="ARBA00013194"/>
    </source>
</evidence>
<dbReference type="PANTHER" id="PTHR45625:SF4">
    <property type="entry name" value="PEPTIDYLPROLYL ISOMERASE DOMAIN AND WD REPEAT-CONTAINING PROTEIN 1"/>
    <property type="match status" value="1"/>
</dbReference>
<gene>
    <name evidence="6" type="ORF">SCARUB_01537</name>
</gene>
<evidence type="ECO:0000313" key="6">
    <source>
        <dbReference type="EMBL" id="ODS33357.1"/>
    </source>
</evidence>
<evidence type="ECO:0000259" key="5">
    <source>
        <dbReference type="PROSITE" id="PS50072"/>
    </source>
</evidence>
<dbReference type="AlphaFoldDB" id="A0A1E3XCH8"/>
<dbReference type="InterPro" id="IPR029000">
    <property type="entry name" value="Cyclophilin-like_dom_sf"/>
</dbReference>
<protein>
    <recommendedName>
        <fullName evidence="2">peptidylprolyl isomerase</fullName>
        <ecNumber evidence="2">5.2.1.8</ecNumber>
    </recommendedName>
</protein>
<dbReference type="EMBL" id="MAYW01000031">
    <property type="protein sequence ID" value="ODS33357.1"/>
    <property type="molecule type" value="Genomic_DNA"/>
</dbReference>
<keyword evidence="4 6" id="KW-0413">Isomerase</keyword>
<evidence type="ECO:0000313" key="7">
    <source>
        <dbReference type="Proteomes" id="UP000094056"/>
    </source>
</evidence>
<proteinExistence type="inferred from homology"/>
<evidence type="ECO:0000256" key="4">
    <source>
        <dbReference type="ARBA" id="ARBA00023235"/>
    </source>
</evidence>
<dbReference type="InterPro" id="IPR002130">
    <property type="entry name" value="Cyclophilin-type_PPIase_dom"/>
</dbReference>
<dbReference type="Gene3D" id="2.40.100.10">
    <property type="entry name" value="Cyclophilin-like"/>
    <property type="match status" value="1"/>
</dbReference>
<comment type="similarity">
    <text evidence="1">Belongs to the cyclophilin-type PPIase family.</text>
</comment>
<dbReference type="Pfam" id="PF00160">
    <property type="entry name" value="Pro_isomerase"/>
    <property type="match status" value="1"/>
</dbReference>
<keyword evidence="3" id="KW-0697">Rotamase</keyword>
<dbReference type="PRINTS" id="PR00153">
    <property type="entry name" value="CSAPPISMRASE"/>
</dbReference>